<dbReference type="InterPro" id="IPR050109">
    <property type="entry name" value="HTH-type_TetR-like_transc_reg"/>
</dbReference>
<dbReference type="SUPFAM" id="SSF46689">
    <property type="entry name" value="Homeodomain-like"/>
    <property type="match status" value="1"/>
</dbReference>
<name>A0A7K0DJP8_9NOCA</name>
<keyword evidence="7" id="KW-1185">Reference proteome</keyword>
<sequence length="202" mass="22760">MPRMDSIDAGTPDVRATILTAAESCFKRFGIAKTTMEDVARAADLSRATVYRYFADRESLIVESIARRARMNLAPARAFVAQWPTVTERLVEGICQDIRKGHSDPMVNRLVSPGQMSLATRLLQQSGRALELTRELWEPILAEEQRAGHLRPDLDLALLCEWIAELEILYISQYDSDETTLDRVRAKLRAFVIPALLPHPVT</sequence>
<reference evidence="6 7" key="1">
    <citation type="submission" date="2019-10" db="EMBL/GenBank/DDBJ databases">
        <title>Nocardia macrotermitis sp. nov. and Nocardia aurantia sp. nov., isolated from the gut of fungus growing-termite Macrotermes natalensis.</title>
        <authorList>
            <person name="Benndorf R."/>
            <person name="Schwitalla J."/>
            <person name="Martin K."/>
            <person name="De Beer W."/>
            <person name="Kaster A.-K."/>
            <person name="Vollmers J."/>
            <person name="Poulsen M."/>
            <person name="Beemelmanns C."/>
        </authorList>
    </citation>
    <scope>NUCLEOTIDE SEQUENCE [LARGE SCALE GENOMIC DNA]</scope>
    <source>
        <strain evidence="6 7">RB56</strain>
    </source>
</reference>
<dbReference type="PROSITE" id="PS50977">
    <property type="entry name" value="HTH_TETR_2"/>
    <property type="match status" value="1"/>
</dbReference>
<feature type="domain" description="HTH tetR-type" evidence="5">
    <location>
        <begin position="12"/>
        <end position="72"/>
    </location>
</feature>
<dbReference type="InterPro" id="IPR009057">
    <property type="entry name" value="Homeodomain-like_sf"/>
</dbReference>
<evidence type="ECO:0000256" key="3">
    <source>
        <dbReference type="ARBA" id="ARBA00023163"/>
    </source>
</evidence>
<keyword evidence="2 4" id="KW-0238">DNA-binding</keyword>
<dbReference type="Gene3D" id="1.10.357.10">
    <property type="entry name" value="Tetracycline Repressor, domain 2"/>
    <property type="match status" value="1"/>
</dbReference>
<evidence type="ECO:0000313" key="6">
    <source>
        <dbReference type="EMBL" id="MQY26035.1"/>
    </source>
</evidence>
<evidence type="ECO:0000259" key="5">
    <source>
        <dbReference type="PROSITE" id="PS50977"/>
    </source>
</evidence>
<dbReference type="GO" id="GO:0000976">
    <property type="term" value="F:transcription cis-regulatory region binding"/>
    <property type="evidence" value="ECO:0007669"/>
    <property type="project" value="TreeGrafter"/>
</dbReference>
<evidence type="ECO:0000256" key="2">
    <source>
        <dbReference type="ARBA" id="ARBA00023125"/>
    </source>
</evidence>
<dbReference type="PANTHER" id="PTHR30055">
    <property type="entry name" value="HTH-TYPE TRANSCRIPTIONAL REGULATOR RUTR"/>
    <property type="match status" value="1"/>
</dbReference>
<dbReference type="SUPFAM" id="SSF48498">
    <property type="entry name" value="Tetracyclin repressor-like, C-terminal domain"/>
    <property type="match status" value="1"/>
</dbReference>
<dbReference type="AlphaFoldDB" id="A0A7K0DJP8"/>
<dbReference type="PRINTS" id="PR00455">
    <property type="entry name" value="HTHTETR"/>
</dbReference>
<dbReference type="InterPro" id="IPR001647">
    <property type="entry name" value="HTH_TetR"/>
</dbReference>
<accession>A0A7K0DJP8</accession>
<dbReference type="InterPro" id="IPR036271">
    <property type="entry name" value="Tet_transcr_reg_TetR-rel_C_sf"/>
</dbReference>
<keyword evidence="1" id="KW-0805">Transcription regulation</keyword>
<proteinExistence type="predicted"/>
<protein>
    <recommendedName>
        <fullName evidence="5">HTH tetR-type domain-containing protein</fullName>
    </recommendedName>
</protein>
<keyword evidence="3" id="KW-0804">Transcription</keyword>
<evidence type="ECO:0000313" key="7">
    <source>
        <dbReference type="Proteomes" id="UP000431401"/>
    </source>
</evidence>
<dbReference type="PANTHER" id="PTHR30055:SF234">
    <property type="entry name" value="HTH-TYPE TRANSCRIPTIONAL REGULATOR BETI"/>
    <property type="match status" value="1"/>
</dbReference>
<dbReference type="Proteomes" id="UP000431401">
    <property type="component" value="Unassembled WGS sequence"/>
</dbReference>
<evidence type="ECO:0000256" key="4">
    <source>
        <dbReference type="PROSITE-ProRule" id="PRU00335"/>
    </source>
</evidence>
<comment type="caution">
    <text evidence="6">The sequence shown here is derived from an EMBL/GenBank/DDBJ whole genome shotgun (WGS) entry which is preliminary data.</text>
</comment>
<feature type="DNA-binding region" description="H-T-H motif" evidence="4">
    <location>
        <begin position="35"/>
        <end position="54"/>
    </location>
</feature>
<dbReference type="GO" id="GO:0003700">
    <property type="term" value="F:DNA-binding transcription factor activity"/>
    <property type="evidence" value="ECO:0007669"/>
    <property type="project" value="TreeGrafter"/>
</dbReference>
<evidence type="ECO:0000256" key="1">
    <source>
        <dbReference type="ARBA" id="ARBA00023015"/>
    </source>
</evidence>
<gene>
    <name evidence="6" type="ORF">NRB56_15950</name>
</gene>
<dbReference type="Pfam" id="PF00440">
    <property type="entry name" value="TetR_N"/>
    <property type="match status" value="1"/>
</dbReference>
<organism evidence="6 7">
    <name type="scientific">Nocardia aurantia</name>
    <dbReference type="NCBI Taxonomy" id="2585199"/>
    <lineage>
        <taxon>Bacteria</taxon>
        <taxon>Bacillati</taxon>
        <taxon>Actinomycetota</taxon>
        <taxon>Actinomycetes</taxon>
        <taxon>Mycobacteriales</taxon>
        <taxon>Nocardiaceae</taxon>
        <taxon>Nocardia</taxon>
    </lineage>
</organism>
<dbReference type="EMBL" id="WEGI01000003">
    <property type="protein sequence ID" value="MQY26035.1"/>
    <property type="molecule type" value="Genomic_DNA"/>
</dbReference>